<evidence type="ECO:0000313" key="8">
    <source>
        <dbReference type="Ensembl" id="ENSCVAP00000028942.1"/>
    </source>
</evidence>
<feature type="signal peptide" evidence="6">
    <location>
        <begin position="1"/>
        <end position="19"/>
    </location>
</feature>
<keyword evidence="5" id="KW-1133">Transmembrane helix</keyword>
<dbReference type="SMART" id="SM00409">
    <property type="entry name" value="IG"/>
    <property type="match status" value="2"/>
</dbReference>
<feature type="domain" description="Immunoglobulin" evidence="7">
    <location>
        <begin position="23"/>
        <end position="120"/>
    </location>
</feature>
<keyword evidence="2 5" id="KW-0812">Transmembrane</keyword>
<reference evidence="8" key="1">
    <citation type="submission" date="2025-08" db="UniProtKB">
        <authorList>
            <consortium name="Ensembl"/>
        </authorList>
    </citation>
    <scope>IDENTIFICATION</scope>
</reference>
<evidence type="ECO:0000256" key="3">
    <source>
        <dbReference type="ARBA" id="ARBA00023136"/>
    </source>
</evidence>
<evidence type="ECO:0000313" key="9">
    <source>
        <dbReference type="Proteomes" id="UP000265020"/>
    </source>
</evidence>
<dbReference type="PANTHER" id="PTHR11860:SF118">
    <property type="entry name" value="CMRF35-LIKE MOLECULE 3-RELATED"/>
    <property type="match status" value="1"/>
</dbReference>
<feature type="region of interest" description="Disordered" evidence="4">
    <location>
        <begin position="317"/>
        <end position="346"/>
    </location>
</feature>
<dbReference type="STRING" id="28743.ENSCVAP00000028942"/>
<dbReference type="AlphaFoldDB" id="A0A3Q2E9Q9"/>
<dbReference type="OMA" id="ARIIYML"/>
<dbReference type="Proteomes" id="UP000265020">
    <property type="component" value="Unassembled WGS sequence"/>
</dbReference>
<dbReference type="InterPro" id="IPR003599">
    <property type="entry name" value="Ig_sub"/>
</dbReference>
<keyword evidence="6" id="KW-0732">Signal</keyword>
<organism evidence="8 9">
    <name type="scientific">Cyprinodon variegatus</name>
    <name type="common">Sheepshead minnow</name>
    <dbReference type="NCBI Taxonomy" id="28743"/>
    <lineage>
        <taxon>Eukaryota</taxon>
        <taxon>Metazoa</taxon>
        <taxon>Chordata</taxon>
        <taxon>Craniata</taxon>
        <taxon>Vertebrata</taxon>
        <taxon>Euteleostomi</taxon>
        <taxon>Actinopterygii</taxon>
        <taxon>Neopterygii</taxon>
        <taxon>Teleostei</taxon>
        <taxon>Neoteleostei</taxon>
        <taxon>Acanthomorphata</taxon>
        <taxon>Ovalentaria</taxon>
        <taxon>Atherinomorphae</taxon>
        <taxon>Cyprinodontiformes</taxon>
        <taxon>Cyprinodontidae</taxon>
        <taxon>Cyprinodon</taxon>
    </lineage>
</organism>
<dbReference type="GO" id="GO:0004888">
    <property type="term" value="F:transmembrane signaling receptor activity"/>
    <property type="evidence" value="ECO:0007669"/>
    <property type="project" value="TreeGrafter"/>
</dbReference>
<comment type="subcellular location">
    <subcellularLocation>
        <location evidence="1">Membrane</location>
    </subcellularLocation>
</comment>
<proteinExistence type="predicted"/>
<dbReference type="PANTHER" id="PTHR11860">
    <property type="entry name" value="POLYMERIC-IMMUNOGLOBULIN RECEPTOR"/>
    <property type="match status" value="1"/>
</dbReference>
<evidence type="ECO:0000259" key="7">
    <source>
        <dbReference type="SMART" id="SM00409"/>
    </source>
</evidence>
<feature type="transmembrane region" description="Helical" evidence="5">
    <location>
        <begin position="249"/>
        <end position="272"/>
    </location>
</feature>
<feature type="domain" description="Immunoglobulin" evidence="7">
    <location>
        <begin position="130"/>
        <end position="213"/>
    </location>
</feature>
<dbReference type="RefSeq" id="XP_015235543.1">
    <property type="nucleotide sequence ID" value="XM_015380057.1"/>
</dbReference>
<dbReference type="Gene3D" id="2.60.40.10">
    <property type="entry name" value="Immunoglobulins"/>
    <property type="match status" value="2"/>
</dbReference>
<dbReference type="GO" id="GO:0005886">
    <property type="term" value="C:plasma membrane"/>
    <property type="evidence" value="ECO:0007669"/>
    <property type="project" value="TreeGrafter"/>
</dbReference>
<dbReference type="GeneTree" id="ENSGT00950000182977"/>
<evidence type="ECO:0000256" key="6">
    <source>
        <dbReference type="SAM" id="SignalP"/>
    </source>
</evidence>
<evidence type="ECO:0000256" key="4">
    <source>
        <dbReference type="SAM" id="MobiDB-lite"/>
    </source>
</evidence>
<feature type="chain" id="PRO_5018722335" evidence="6">
    <location>
        <begin position="20"/>
        <end position="346"/>
    </location>
</feature>
<protein>
    <submittedName>
        <fullName evidence="8">Uncharacterized LOC107088080</fullName>
    </submittedName>
</protein>
<dbReference type="InterPro" id="IPR036179">
    <property type="entry name" value="Ig-like_dom_sf"/>
</dbReference>
<dbReference type="KEGG" id="cvg:107088080"/>
<dbReference type="Ensembl" id="ENSCVAT00000021445.1">
    <property type="protein sequence ID" value="ENSCVAP00000028942.1"/>
    <property type="gene ID" value="ENSCVAG00000016348.1"/>
</dbReference>
<evidence type="ECO:0000256" key="1">
    <source>
        <dbReference type="ARBA" id="ARBA00004370"/>
    </source>
</evidence>
<dbReference type="SUPFAM" id="SSF48726">
    <property type="entry name" value="Immunoglobulin"/>
    <property type="match status" value="2"/>
</dbReference>
<dbReference type="GeneID" id="107088080"/>
<reference evidence="8" key="2">
    <citation type="submission" date="2025-09" db="UniProtKB">
        <authorList>
            <consortium name="Ensembl"/>
        </authorList>
    </citation>
    <scope>IDENTIFICATION</scope>
</reference>
<evidence type="ECO:0000256" key="5">
    <source>
        <dbReference type="SAM" id="Phobius"/>
    </source>
</evidence>
<sequence length="346" mass="38380">MSNSLGFLLILTLITGAESITTISKVAVKVGTSISIPCLYQPKYRGHVKYLCKGYYFSSCQYAIKTHSPENQEYSISDDKSQNIFNVTIKESTAEGSYYWCAVEIDNGGDVRKYFHLSFTRDKSSLYVTDQMVTGFIGENTTITCYYRAKGNIDWCKLGRTCIKDGLIDGITVNTDKKKDSFSVTMSGLRAGNSGWYYCVNGDLQMPIYLTVTIRPTVESTTVTAATESATIEDQKEDQKTKEDRTFPALLSLIIPLVSLILVAIVALLVLFRTKRAKIQDSSGSSNLKEGEVTYSEVSFKKNQALPVESDGDVTYSSVVIKKPQGGKRAKAKDDNETHSHHKQNV</sequence>
<keyword evidence="3 5" id="KW-0472">Membrane</keyword>
<accession>A0A3Q2E9Q9</accession>
<evidence type="ECO:0000256" key="2">
    <source>
        <dbReference type="ARBA" id="ARBA00022692"/>
    </source>
</evidence>
<keyword evidence="9" id="KW-1185">Reference proteome</keyword>
<dbReference type="InterPro" id="IPR050671">
    <property type="entry name" value="CD300_family_receptors"/>
</dbReference>
<dbReference type="OrthoDB" id="5792673at2759"/>
<dbReference type="InterPro" id="IPR013783">
    <property type="entry name" value="Ig-like_fold"/>
</dbReference>
<name>A0A3Q2E9Q9_CYPVA</name>